<keyword evidence="2" id="KW-1185">Reference proteome</keyword>
<comment type="caution">
    <text evidence="1">The sequence shown here is derived from an EMBL/GenBank/DDBJ whole genome shotgun (WGS) entry which is preliminary data.</text>
</comment>
<dbReference type="Proteomes" id="UP001605036">
    <property type="component" value="Unassembled WGS sequence"/>
</dbReference>
<dbReference type="AlphaFoldDB" id="A0ABD1YDE0"/>
<gene>
    <name evidence="1" type="ORF">R1flu_003699</name>
</gene>
<dbReference type="EMBL" id="JBHFFA010000006">
    <property type="protein sequence ID" value="KAL2623494.1"/>
    <property type="molecule type" value="Genomic_DNA"/>
</dbReference>
<protein>
    <submittedName>
        <fullName evidence="1">Uncharacterized protein</fullName>
    </submittedName>
</protein>
<accession>A0ABD1YDE0</accession>
<sequence>MAPDESRSLERLPKPTLTCRAADLGDQGTRPAGLGRNSERYRNRIRNGALFFDSRVGYVRNWFSRTRTVEFAEIWRIE</sequence>
<reference evidence="1 2" key="1">
    <citation type="submission" date="2024-09" db="EMBL/GenBank/DDBJ databases">
        <title>Chromosome-scale assembly of Riccia fluitans.</title>
        <authorList>
            <person name="Paukszto L."/>
            <person name="Sawicki J."/>
            <person name="Karawczyk K."/>
            <person name="Piernik-Szablinska J."/>
            <person name="Szczecinska M."/>
            <person name="Mazdziarz M."/>
        </authorList>
    </citation>
    <scope>NUCLEOTIDE SEQUENCE [LARGE SCALE GENOMIC DNA]</scope>
    <source>
        <strain evidence="1">Rf_01</strain>
        <tissue evidence="1">Aerial parts of the thallus</tissue>
    </source>
</reference>
<proteinExistence type="predicted"/>
<evidence type="ECO:0000313" key="1">
    <source>
        <dbReference type="EMBL" id="KAL2623494.1"/>
    </source>
</evidence>
<evidence type="ECO:0000313" key="2">
    <source>
        <dbReference type="Proteomes" id="UP001605036"/>
    </source>
</evidence>
<organism evidence="1 2">
    <name type="scientific">Riccia fluitans</name>
    <dbReference type="NCBI Taxonomy" id="41844"/>
    <lineage>
        <taxon>Eukaryota</taxon>
        <taxon>Viridiplantae</taxon>
        <taxon>Streptophyta</taxon>
        <taxon>Embryophyta</taxon>
        <taxon>Marchantiophyta</taxon>
        <taxon>Marchantiopsida</taxon>
        <taxon>Marchantiidae</taxon>
        <taxon>Marchantiales</taxon>
        <taxon>Ricciaceae</taxon>
        <taxon>Riccia</taxon>
    </lineage>
</organism>
<name>A0ABD1YDE0_9MARC</name>